<protein>
    <recommendedName>
        <fullName evidence="4">Glycosyltransferase RgtA/B/C/D-like domain-containing protein</fullName>
    </recommendedName>
</protein>
<evidence type="ECO:0000256" key="1">
    <source>
        <dbReference type="SAM" id="Phobius"/>
    </source>
</evidence>
<keyword evidence="1" id="KW-0472">Membrane</keyword>
<keyword evidence="1" id="KW-0812">Transmembrane</keyword>
<dbReference type="EMBL" id="JBHTBN010000001">
    <property type="protein sequence ID" value="MFC7356877.1"/>
    <property type="molecule type" value="Genomic_DNA"/>
</dbReference>
<feature type="transmembrane region" description="Helical" evidence="1">
    <location>
        <begin position="129"/>
        <end position="162"/>
    </location>
</feature>
<name>A0ABW2MS10_9FLAO</name>
<feature type="transmembrane region" description="Helical" evidence="1">
    <location>
        <begin position="50"/>
        <end position="72"/>
    </location>
</feature>
<accession>A0ABW2MS10</accession>
<feature type="transmembrane region" description="Helical" evidence="1">
    <location>
        <begin position="358"/>
        <end position="378"/>
    </location>
</feature>
<gene>
    <name evidence="2" type="ORF">ACFQO1_04190</name>
</gene>
<organism evidence="2 3">
    <name type="scientific">Jejudonia soesokkakensis</name>
    <dbReference type="NCBI Taxonomy" id="1323432"/>
    <lineage>
        <taxon>Bacteria</taxon>
        <taxon>Pseudomonadati</taxon>
        <taxon>Bacteroidota</taxon>
        <taxon>Flavobacteriia</taxon>
        <taxon>Flavobacteriales</taxon>
        <taxon>Flavobacteriaceae</taxon>
        <taxon>Jejudonia</taxon>
    </lineage>
</organism>
<dbReference type="Proteomes" id="UP001596415">
    <property type="component" value="Unassembled WGS sequence"/>
</dbReference>
<evidence type="ECO:0000313" key="2">
    <source>
        <dbReference type="EMBL" id="MFC7356877.1"/>
    </source>
</evidence>
<dbReference type="RefSeq" id="WP_380216714.1">
    <property type="nucleotide sequence ID" value="NZ_JBHTBN010000001.1"/>
</dbReference>
<proteinExistence type="predicted"/>
<evidence type="ECO:0000313" key="3">
    <source>
        <dbReference type="Proteomes" id="UP001596415"/>
    </source>
</evidence>
<feature type="transmembrane region" description="Helical" evidence="1">
    <location>
        <begin position="84"/>
        <end position="100"/>
    </location>
</feature>
<feature type="transmembrane region" description="Helical" evidence="1">
    <location>
        <begin position="168"/>
        <end position="190"/>
    </location>
</feature>
<reference evidence="3" key="1">
    <citation type="journal article" date="2019" name="Int. J. Syst. Evol. Microbiol.">
        <title>The Global Catalogue of Microorganisms (GCM) 10K type strain sequencing project: providing services to taxonomists for standard genome sequencing and annotation.</title>
        <authorList>
            <consortium name="The Broad Institute Genomics Platform"/>
            <consortium name="The Broad Institute Genome Sequencing Center for Infectious Disease"/>
            <person name="Wu L."/>
            <person name="Ma J."/>
        </authorList>
    </citation>
    <scope>NUCLEOTIDE SEQUENCE [LARGE SCALE GENOMIC DNA]</scope>
    <source>
        <strain evidence="3">CGMCC 1.16306</strain>
    </source>
</reference>
<sequence length="381" mass="43235">MIYFLSKPAGVGDEALFIRDLAYVKTEGLWAAIAKGVSIPYVLLPYPFSLVLPDFVALRLVNVLLFGLLLLYFHKRIAFRNGRFYALLLFFFSTVGYFMAGTNDTLFSVSLGVFLIETYLLLSRKTSTFVWWGSAIVIAFFTRALILLFLPCILLGIIFLLLKKVGTIKTLLFPAILAIVFLLLNIPSLLQNKNLSYDQKLPPSGIEATWTQRQYYAQLLVNEGSLANYQHPSWEETDAYLQLHGTQSLPATEIEAILFDIPFTIKEFFKELLFFGIYGSRQMGLMLAVVLGLGILALFRLRTIHPADYIPLSLLGTAFIFCLLIISFLELRWFAPLFIASIFMYFQYSKDGKLPQIIIQANYIVVTLLSIYGCYGLFLKL</sequence>
<feature type="transmembrane region" description="Helical" evidence="1">
    <location>
        <begin position="283"/>
        <end position="301"/>
    </location>
</feature>
<comment type="caution">
    <text evidence="2">The sequence shown here is derived from an EMBL/GenBank/DDBJ whole genome shotgun (WGS) entry which is preliminary data.</text>
</comment>
<feature type="transmembrane region" description="Helical" evidence="1">
    <location>
        <begin position="313"/>
        <end position="346"/>
    </location>
</feature>
<keyword evidence="3" id="KW-1185">Reference proteome</keyword>
<keyword evidence="1" id="KW-1133">Transmembrane helix</keyword>
<evidence type="ECO:0008006" key="4">
    <source>
        <dbReference type="Google" id="ProtNLM"/>
    </source>
</evidence>